<organism evidence="3 4">
    <name type="scientific">Rotaria magnacalcarata</name>
    <dbReference type="NCBI Taxonomy" id="392030"/>
    <lineage>
        <taxon>Eukaryota</taxon>
        <taxon>Metazoa</taxon>
        <taxon>Spiralia</taxon>
        <taxon>Gnathifera</taxon>
        <taxon>Rotifera</taxon>
        <taxon>Eurotatoria</taxon>
        <taxon>Bdelloidea</taxon>
        <taxon>Philodinida</taxon>
        <taxon>Philodinidae</taxon>
        <taxon>Rotaria</taxon>
    </lineage>
</organism>
<dbReference type="InterPro" id="IPR002939">
    <property type="entry name" value="DnaJ_C"/>
</dbReference>
<name>A0A8S3HNQ4_9BILA</name>
<dbReference type="GO" id="GO:0006457">
    <property type="term" value="P:protein folding"/>
    <property type="evidence" value="ECO:0007669"/>
    <property type="project" value="InterPro"/>
</dbReference>
<dbReference type="EMBL" id="CAJOBI010320620">
    <property type="protein sequence ID" value="CAF5184471.1"/>
    <property type="molecule type" value="Genomic_DNA"/>
</dbReference>
<sequence>MNSSQIFPRRSFLKALCGTTITVPTLDPSRVRKLQLNEVIKPATEKRLTGDGLPFPKQPTKRGDIVVKFDIKFPDTLTKEQKETISSTLRV</sequence>
<keyword evidence="1" id="KW-0143">Chaperone</keyword>
<dbReference type="Gene3D" id="2.60.260.20">
    <property type="entry name" value="Urease metallochaperone UreE, N-terminal domain"/>
    <property type="match status" value="1"/>
</dbReference>
<comment type="caution">
    <text evidence="3">The sequence shown here is derived from an EMBL/GenBank/DDBJ whole genome shotgun (WGS) entry which is preliminary data.</text>
</comment>
<dbReference type="AlphaFoldDB" id="A0A8S3HNQ4"/>
<evidence type="ECO:0000313" key="4">
    <source>
        <dbReference type="Proteomes" id="UP000676336"/>
    </source>
</evidence>
<gene>
    <name evidence="3" type="ORF">SMN809_LOCUS70010</name>
</gene>
<evidence type="ECO:0000256" key="1">
    <source>
        <dbReference type="ARBA" id="ARBA00023186"/>
    </source>
</evidence>
<evidence type="ECO:0000313" key="3">
    <source>
        <dbReference type="EMBL" id="CAF5184471.1"/>
    </source>
</evidence>
<dbReference type="PANTHER" id="PTHR24078:SF553">
    <property type="entry name" value="DNAJ HOMOLOG SUBFAMILY B MEMBER 5"/>
    <property type="match status" value="1"/>
</dbReference>
<dbReference type="Proteomes" id="UP000676336">
    <property type="component" value="Unassembled WGS sequence"/>
</dbReference>
<dbReference type="GO" id="GO:0005829">
    <property type="term" value="C:cytosol"/>
    <property type="evidence" value="ECO:0007669"/>
    <property type="project" value="TreeGrafter"/>
</dbReference>
<dbReference type="Pfam" id="PF01556">
    <property type="entry name" value="DnaJ_C"/>
    <property type="match status" value="1"/>
</dbReference>
<dbReference type="InterPro" id="IPR051339">
    <property type="entry name" value="DnaJ_subfamily_B"/>
</dbReference>
<proteinExistence type="predicted"/>
<dbReference type="InterPro" id="IPR008971">
    <property type="entry name" value="HSP40/DnaJ_pept-bd"/>
</dbReference>
<dbReference type="SUPFAM" id="SSF49493">
    <property type="entry name" value="HSP40/DnaJ peptide-binding domain"/>
    <property type="match status" value="1"/>
</dbReference>
<dbReference type="GO" id="GO:0051082">
    <property type="term" value="F:unfolded protein binding"/>
    <property type="evidence" value="ECO:0007669"/>
    <property type="project" value="InterPro"/>
</dbReference>
<protein>
    <recommendedName>
        <fullName evidence="2">Chaperone DnaJ C-terminal domain-containing protein</fullName>
    </recommendedName>
</protein>
<reference evidence="3" key="1">
    <citation type="submission" date="2021-02" db="EMBL/GenBank/DDBJ databases">
        <authorList>
            <person name="Nowell W R."/>
        </authorList>
    </citation>
    <scope>NUCLEOTIDE SEQUENCE</scope>
</reference>
<evidence type="ECO:0000259" key="2">
    <source>
        <dbReference type="Pfam" id="PF01556"/>
    </source>
</evidence>
<accession>A0A8S3HNQ4</accession>
<feature type="domain" description="Chaperone DnaJ C-terminal" evidence="2">
    <location>
        <begin position="11"/>
        <end position="74"/>
    </location>
</feature>
<dbReference type="GO" id="GO:0051087">
    <property type="term" value="F:protein-folding chaperone binding"/>
    <property type="evidence" value="ECO:0007669"/>
    <property type="project" value="TreeGrafter"/>
</dbReference>
<dbReference type="PANTHER" id="PTHR24078">
    <property type="entry name" value="DNAJ HOMOLOG SUBFAMILY C MEMBER"/>
    <property type="match status" value="1"/>
</dbReference>